<comment type="function">
    <text evidence="2">Participates in the folding of proteins containing disulfide bonds, may be involved in glycosylation, prolyl hydroxylation and triglyceride transfer.</text>
</comment>
<evidence type="ECO:0000259" key="16">
    <source>
        <dbReference type="PROSITE" id="PS51352"/>
    </source>
</evidence>
<keyword evidence="8" id="KW-0256">Endoplasmic reticulum</keyword>
<reference evidence="17 18" key="1">
    <citation type="journal article" date="2016" name="Mol. Biol. Evol.">
        <title>Genome-Wide Survey of Gut Fungi (Harpellales) Reveals the First Horizontally Transferred Ubiquitin Gene from a Mosquito Host.</title>
        <authorList>
            <person name="Wang Y."/>
            <person name="White M.M."/>
            <person name="Kvist S."/>
            <person name="Moncalvo J.M."/>
        </authorList>
    </citation>
    <scope>NUCLEOTIDE SEQUENCE [LARGE SCALE GENOMIC DNA]</scope>
    <source>
        <strain evidence="17 18">ALG-7-W6</strain>
    </source>
</reference>
<sequence length="516" mass="57878">MKISSTNIYLFGSIISAFSSFVSAGNAASSDTLVNVLTDNNFDDFIKNHDLALVKFYAPWCGHCKSLAPEFDSASLLLKQNNITLGKIDCTESKVVCDKYKIQGYPTLFVFNKGENLEYKGNRKSDGIVSYMIKQSQPALSEVTSANFDDFSKSDRVVVISHYKKDSPEQKVFEDLSSTLRDDFVFGYTYDDELASSKLGKDKPSITVFKSFAEPEVYSGKFEENQITKFLNLAAVEVLAEISGENYNQFMKSGLPLGFLFYEGQEMKDKLHSKLLEASSKFRDNFHYVFIDAAKYGDMAKSMDLKPKWPAFAFQNQNTRLKHLMPQDQEINAENLEKFSKGVVDGSIPPTIKSEPVPKENPGPVMNVVANSFEQIVMDVSKDVLIEFYAPWCGHCKKLEPTYNKLGKLSAKFPSIVIAKMDATENDIPVDSEKFAIQGFPTIMFVSAKTNEVTEYSGDRSIASLIAFIEKHSSEKVEYNYSEEKKDSDAEEEAPVEADEDELEAEADKESGRDEL</sequence>
<dbReference type="STRING" id="133383.A0A1R0GQS6"/>
<evidence type="ECO:0000313" key="17">
    <source>
        <dbReference type="EMBL" id="OLY79234.1"/>
    </source>
</evidence>
<keyword evidence="11 12" id="KW-0676">Redox-active center</keyword>
<dbReference type="CDD" id="cd02961">
    <property type="entry name" value="PDI_a_family"/>
    <property type="match status" value="1"/>
</dbReference>
<dbReference type="AlphaFoldDB" id="A0A1R0GQS6"/>
<keyword evidence="10 14" id="KW-0413">Isomerase</keyword>
<evidence type="ECO:0000256" key="8">
    <source>
        <dbReference type="ARBA" id="ARBA00022824"/>
    </source>
</evidence>
<dbReference type="OrthoDB" id="427280at2759"/>
<evidence type="ECO:0000256" key="2">
    <source>
        <dbReference type="ARBA" id="ARBA00002692"/>
    </source>
</evidence>
<comment type="caution">
    <text evidence="17">The sequence shown here is derived from an EMBL/GenBank/DDBJ whole genome shotgun (WGS) entry which is preliminary data.</text>
</comment>
<dbReference type="EMBL" id="LSSL01004754">
    <property type="protein sequence ID" value="OLY79234.1"/>
    <property type="molecule type" value="Genomic_DNA"/>
</dbReference>
<keyword evidence="9 12" id="KW-1015">Disulfide bond</keyword>
<gene>
    <name evidence="17" type="ORF">AYI68_g6702</name>
</gene>
<feature type="domain" description="Thioredoxin" evidence="16">
    <location>
        <begin position="22"/>
        <end position="138"/>
    </location>
</feature>
<dbReference type="FunFam" id="3.40.30.10:FF:000017">
    <property type="entry name" value="Protein disulfide-isomerase A4"/>
    <property type="match status" value="1"/>
</dbReference>
<keyword evidence="6 14" id="KW-0732">Signal</keyword>
<dbReference type="PROSITE" id="PS51352">
    <property type="entry name" value="THIOREDOXIN_2"/>
    <property type="match status" value="2"/>
</dbReference>
<dbReference type="PANTHER" id="PTHR18929:SF132">
    <property type="entry name" value="PROTEIN DISULFIDE-ISOMERASE A3"/>
    <property type="match status" value="1"/>
</dbReference>
<feature type="disulfide bond" description="Redox-active" evidence="12">
    <location>
        <begin position="393"/>
        <end position="396"/>
    </location>
</feature>
<dbReference type="PROSITE" id="PS00194">
    <property type="entry name" value="THIOREDOXIN_1"/>
    <property type="match status" value="2"/>
</dbReference>
<proteinExistence type="inferred from homology"/>
<dbReference type="GO" id="GO:0005788">
    <property type="term" value="C:endoplasmic reticulum lumen"/>
    <property type="evidence" value="ECO:0007669"/>
    <property type="project" value="UniProtKB-SubCell"/>
</dbReference>
<feature type="region of interest" description="Disordered" evidence="15">
    <location>
        <begin position="478"/>
        <end position="516"/>
    </location>
</feature>
<accession>A0A1R0GQS6</accession>
<keyword evidence="7" id="KW-0677">Repeat</keyword>
<name>A0A1R0GQS6_9FUNG</name>
<feature type="compositionally biased region" description="Basic and acidic residues" evidence="15">
    <location>
        <begin position="478"/>
        <end position="488"/>
    </location>
</feature>
<dbReference type="GO" id="GO:0006457">
    <property type="term" value="P:protein folding"/>
    <property type="evidence" value="ECO:0007669"/>
    <property type="project" value="TreeGrafter"/>
</dbReference>
<organism evidence="17 18">
    <name type="scientific">Smittium mucronatum</name>
    <dbReference type="NCBI Taxonomy" id="133383"/>
    <lineage>
        <taxon>Eukaryota</taxon>
        <taxon>Fungi</taxon>
        <taxon>Fungi incertae sedis</taxon>
        <taxon>Zoopagomycota</taxon>
        <taxon>Kickxellomycotina</taxon>
        <taxon>Harpellomycetes</taxon>
        <taxon>Harpellales</taxon>
        <taxon>Legeriomycetaceae</taxon>
        <taxon>Smittium</taxon>
    </lineage>
</organism>
<dbReference type="Pfam" id="PF00085">
    <property type="entry name" value="Thioredoxin"/>
    <property type="match status" value="2"/>
</dbReference>
<evidence type="ECO:0000256" key="6">
    <source>
        <dbReference type="ARBA" id="ARBA00022729"/>
    </source>
</evidence>
<dbReference type="NCBIfam" id="TIGR01130">
    <property type="entry name" value="ER_PDI_fam"/>
    <property type="match status" value="1"/>
</dbReference>
<dbReference type="Proteomes" id="UP000187455">
    <property type="component" value="Unassembled WGS sequence"/>
</dbReference>
<feature type="compositionally biased region" description="Basic and acidic residues" evidence="15">
    <location>
        <begin position="506"/>
        <end position="516"/>
    </location>
</feature>
<comment type="similarity">
    <text evidence="4 13">Belongs to the protein disulfide isomerase family.</text>
</comment>
<dbReference type="CDD" id="cd02981">
    <property type="entry name" value="PDI_b_family"/>
    <property type="match status" value="1"/>
</dbReference>
<dbReference type="InterPro" id="IPR005788">
    <property type="entry name" value="PDI_thioredoxin-like_dom"/>
</dbReference>
<evidence type="ECO:0000256" key="1">
    <source>
        <dbReference type="ARBA" id="ARBA00001182"/>
    </source>
</evidence>
<evidence type="ECO:0000256" key="13">
    <source>
        <dbReference type="RuleBase" id="RU004208"/>
    </source>
</evidence>
<dbReference type="GO" id="GO:0034976">
    <property type="term" value="P:response to endoplasmic reticulum stress"/>
    <property type="evidence" value="ECO:0007669"/>
    <property type="project" value="TreeGrafter"/>
</dbReference>
<evidence type="ECO:0000256" key="11">
    <source>
        <dbReference type="ARBA" id="ARBA00023284"/>
    </source>
</evidence>
<dbReference type="Gene3D" id="3.40.30.10">
    <property type="entry name" value="Glutaredoxin"/>
    <property type="match status" value="4"/>
</dbReference>
<feature type="domain" description="Thioredoxin" evidence="16">
    <location>
        <begin position="343"/>
        <end position="474"/>
    </location>
</feature>
<dbReference type="EC" id="5.3.4.1" evidence="5 14"/>
<dbReference type="SUPFAM" id="SSF52833">
    <property type="entry name" value="Thioredoxin-like"/>
    <property type="match status" value="4"/>
</dbReference>
<comment type="subcellular location">
    <subcellularLocation>
        <location evidence="3">Endoplasmic reticulum lumen</location>
    </subcellularLocation>
</comment>
<dbReference type="NCBIfam" id="TIGR01126">
    <property type="entry name" value="pdi_dom"/>
    <property type="match status" value="2"/>
</dbReference>
<feature type="compositionally biased region" description="Acidic residues" evidence="15">
    <location>
        <begin position="489"/>
        <end position="505"/>
    </location>
</feature>
<dbReference type="InterPro" id="IPR017937">
    <property type="entry name" value="Thioredoxin_CS"/>
</dbReference>
<evidence type="ECO:0000313" key="18">
    <source>
        <dbReference type="Proteomes" id="UP000187455"/>
    </source>
</evidence>
<dbReference type="GO" id="GO:0003756">
    <property type="term" value="F:protein disulfide isomerase activity"/>
    <property type="evidence" value="ECO:0007669"/>
    <property type="project" value="UniProtKB-EC"/>
</dbReference>
<evidence type="ECO:0000256" key="5">
    <source>
        <dbReference type="ARBA" id="ARBA00012723"/>
    </source>
</evidence>
<evidence type="ECO:0000256" key="14">
    <source>
        <dbReference type="RuleBase" id="RU361130"/>
    </source>
</evidence>
<evidence type="ECO:0000256" key="3">
    <source>
        <dbReference type="ARBA" id="ARBA00004319"/>
    </source>
</evidence>
<keyword evidence="18" id="KW-1185">Reference proteome</keyword>
<dbReference type="Pfam" id="PF13848">
    <property type="entry name" value="Thioredoxin_6"/>
    <property type="match status" value="1"/>
</dbReference>
<dbReference type="InterPro" id="IPR013766">
    <property type="entry name" value="Thioredoxin_domain"/>
</dbReference>
<dbReference type="InterPro" id="IPR005792">
    <property type="entry name" value="Prot_disulphide_isomerase"/>
</dbReference>
<feature type="signal peptide" evidence="14">
    <location>
        <begin position="1"/>
        <end position="24"/>
    </location>
</feature>
<dbReference type="CDD" id="cd02995">
    <property type="entry name" value="PDI_a_PDI_a'_C"/>
    <property type="match status" value="1"/>
</dbReference>
<dbReference type="InterPro" id="IPR036249">
    <property type="entry name" value="Thioredoxin-like_sf"/>
</dbReference>
<evidence type="ECO:0000256" key="10">
    <source>
        <dbReference type="ARBA" id="ARBA00023235"/>
    </source>
</evidence>
<dbReference type="PRINTS" id="PR00421">
    <property type="entry name" value="THIOREDOXIN"/>
</dbReference>
<protein>
    <recommendedName>
        <fullName evidence="5 14">Protein disulfide-isomerase</fullName>
        <ecNumber evidence="5 14">5.3.4.1</ecNumber>
    </recommendedName>
</protein>
<dbReference type="PANTHER" id="PTHR18929">
    <property type="entry name" value="PROTEIN DISULFIDE ISOMERASE"/>
    <property type="match status" value="1"/>
</dbReference>
<evidence type="ECO:0000256" key="7">
    <source>
        <dbReference type="ARBA" id="ARBA00022737"/>
    </source>
</evidence>
<evidence type="ECO:0000256" key="12">
    <source>
        <dbReference type="PIRSR" id="PIRSR605792-51"/>
    </source>
</evidence>
<feature type="disulfide bond" description="Redox-active" evidence="12">
    <location>
        <begin position="61"/>
        <end position="64"/>
    </location>
</feature>
<comment type="catalytic activity">
    <reaction evidence="1 14">
        <text>Catalyzes the rearrangement of -S-S- bonds in proteins.</text>
        <dbReference type="EC" id="5.3.4.1"/>
    </reaction>
</comment>
<evidence type="ECO:0000256" key="15">
    <source>
        <dbReference type="SAM" id="MobiDB-lite"/>
    </source>
</evidence>
<feature type="chain" id="PRO_5010006572" description="Protein disulfide-isomerase" evidence="14">
    <location>
        <begin position="25"/>
        <end position="516"/>
    </location>
</feature>
<evidence type="ECO:0000256" key="9">
    <source>
        <dbReference type="ARBA" id="ARBA00023157"/>
    </source>
</evidence>
<dbReference type="CDD" id="cd02982">
    <property type="entry name" value="PDI_b'_family"/>
    <property type="match status" value="1"/>
</dbReference>
<evidence type="ECO:0000256" key="4">
    <source>
        <dbReference type="ARBA" id="ARBA00006347"/>
    </source>
</evidence>